<evidence type="ECO:0000313" key="2">
    <source>
        <dbReference type="Proteomes" id="UP001239111"/>
    </source>
</evidence>
<comment type="caution">
    <text evidence="1">The sequence shown here is derived from an EMBL/GenBank/DDBJ whole genome shotgun (WGS) entry which is preliminary data.</text>
</comment>
<gene>
    <name evidence="1" type="ORF">QAD02_024012</name>
</gene>
<evidence type="ECO:0000313" key="1">
    <source>
        <dbReference type="EMBL" id="KAJ8688217.1"/>
    </source>
</evidence>
<sequence length="304" mass="34212">MWAHLTKCTKYAHFDLWDGGPQLLVLVSVQRSSSVLLYLLKALLVFYVPSESGEKVTLGISALLSMTVFLMTIRETLPPTEKTPLISLYYGVSICLVSFASGLAVVTLNLHHRGVRGVRVPPGVKSFVLDKLARIVFLNFQEESVEPTRRKNYQSHCKSEMSTRDHQAQPARQPSQHISPNYVGRRHASDYSSPTLELGKDATNLSTHQLQQHHQQQQHHHQQLGSGEAIWLRLMGRLQATNERNERRLLEQDLRERRELEWKQVAIVSDRLLLGIFFFTTAVSTAVILCGSPPDASPEGSIAS</sequence>
<proteinExistence type="predicted"/>
<dbReference type="Proteomes" id="UP001239111">
    <property type="component" value="Chromosome 1"/>
</dbReference>
<protein>
    <submittedName>
        <fullName evidence="1">Uncharacterized protein</fullName>
    </submittedName>
</protein>
<reference evidence="1" key="1">
    <citation type="submission" date="2023-04" db="EMBL/GenBank/DDBJ databases">
        <title>A chromosome-level genome assembly of the parasitoid wasp Eretmocerus hayati.</title>
        <authorList>
            <person name="Zhong Y."/>
            <person name="Liu S."/>
            <person name="Liu Y."/>
        </authorList>
    </citation>
    <scope>NUCLEOTIDE SEQUENCE</scope>
    <source>
        <strain evidence="1">ZJU_SS_LIU_2023</strain>
    </source>
</reference>
<keyword evidence="2" id="KW-1185">Reference proteome</keyword>
<name>A0ACC2PXU3_9HYME</name>
<organism evidence="1 2">
    <name type="scientific">Eretmocerus hayati</name>
    <dbReference type="NCBI Taxonomy" id="131215"/>
    <lineage>
        <taxon>Eukaryota</taxon>
        <taxon>Metazoa</taxon>
        <taxon>Ecdysozoa</taxon>
        <taxon>Arthropoda</taxon>
        <taxon>Hexapoda</taxon>
        <taxon>Insecta</taxon>
        <taxon>Pterygota</taxon>
        <taxon>Neoptera</taxon>
        <taxon>Endopterygota</taxon>
        <taxon>Hymenoptera</taxon>
        <taxon>Apocrita</taxon>
        <taxon>Proctotrupomorpha</taxon>
        <taxon>Chalcidoidea</taxon>
        <taxon>Aphelinidae</taxon>
        <taxon>Aphelininae</taxon>
        <taxon>Eretmocerus</taxon>
    </lineage>
</organism>
<dbReference type="EMBL" id="CM056741">
    <property type="protein sequence ID" value="KAJ8688217.1"/>
    <property type="molecule type" value="Genomic_DNA"/>
</dbReference>
<accession>A0ACC2PXU3</accession>